<reference evidence="9" key="1">
    <citation type="submission" date="2025-08" db="UniProtKB">
        <authorList>
            <consortium name="RefSeq"/>
        </authorList>
    </citation>
    <scope>IDENTIFICATION</scope>
    <source>
        <tissue evidence="9">Whole Larva</tissue>
    </source>
</reference>
<keyword evidence="4 5" id="KW-0949">S-adenosyl-L-methionine</keyword>
<dbReference type="GeneID" id="108557791"/>
<dbReference type="Proteomes" id="UP000695000">
    <property type="component" value="Unplaced"/>
</dbReference>
<keyword evidence="2 6" id="KW-0489">Methyltransferase</keyword>
<dbReference type="SUPFAM" id="SSF53335">
    <property type="entry name" value="S-adenosyl-L-methionine-dependent methyltransferases"/>
    <property type="match status" value="1"/>
</dbReference>
<evidence type="ECO:0000256" key="1">
    <source>
        <dbReference type="ARBA" id="ARBA00008361"/>
    </source>
</evidence>
<evidence type="ECO:0000256" key="6">
    <source>
        <dbReference type="RuleBase" id="RU367087"/>
    </source>
</evidence>
<accession>A0ABM1M5U4</accession>
<organism evidence="8 9">
    <name type="scientific">Nicrophorus vespilloides</name>
    <name type="common">Boreal carrion beetle</name>
    <dbReference type="NCBI Taxonomy" id="110193"/>
    <lineage>
        <taxon>Eukaryota</taxon>
        <taxon>Metazoa</taxon>
        <taxon>Ecdysozoa</taxon>
        <taxon>Arthropoda</taxon>
        <taxon>Hexapoda</taxon>
        <taxon>Insecta</taxon>
        <taxon>Pterygota</taxon>
        <taxon>Neoptera</taxon>
        <taxon>Endopterygota</taxon>
        <taxon>Coleoptera</taxon>
        <taxon>Polyphaga</taxon>
        <taxon>Staphyliniformia</taxon>
        <taxon>Silphidae</taxon>
        <taxon>Nicrophorinae</taxon>
        <taxon>Nicrophorus</taxon>
    </lineage>
</organism>
<gene>
    <name evidence="9" type="primary">LOC108557791</name>
</gene>
<dbReference type="PROSITE" id="PS51515">
    <property type="entry name" value="BIN3_SAM"/>
    <property type="match status" value="1"/>
</dbReference>
<dbReference type="InterPro" id="IPR029063">
    <property type="entry name" value="SAM-dependent_MTases_sf"/>
</dbReference>
<keyword evidence="3 6" id="KW-0808">Transferase</keyword>
<dbReference type="InterPro" id="IPR041698">
    <property type="entry name" value="Methyltransf_25"/>
</dbReference>
<dbReference type="CDD" id="cd02440">
    <property type="entry name" value="AdoMet_MTases"/>
    <property type="match status" value="1"/>
</dbReference>
<dbReference type="Gene3D" id="3.40.50.150">
    <property type="entry name" value="Vaccinia Virus protein VP39"/>
    <property type="match status" value="1"/>
</dbReference>
<feature type="domain" description="Bin3-type SAM" evidence="7">
    <location>
        <begin position="1"/>
        <end position="236"/>
    </location>
</feature>
<sequence length="236" mass="27667">MNNEDLQFKSGNPGAVKHGNFINYYQFHPPENRINLLPDDIWNIGNVVDNSFVALDIGCNAGDLTASLKQFLDKATKRNCVILGVDIDNTLIDRANEKNNTNELTFKCLDVTRIKERDELFKSYLSKYNRSKFDGVFCFSTTMWIHLNHGDLGLTTFLNDISQLGEYLLIEPQPWKCYRSALKRLKSYKTIFKEYENLKMRTDVEEKIEDILMRTGRRKVWESERTKWDRKLLCFN</sequence>
<dbReference type="InterPro" id="IPR024160">
    <property type="entry name" value="BIN3_SAM-bd_dom"/>
</dbReference>
<evidence type="ECO:0000256" key="2">
    <source>
        <dbReference type="ARBA" id="ARBA00022603"/>
    </source>
</evidence>
<dbReference type="EC" id="2.1.1.-" evidence="6"/>
<evidence type="ECO:0000256" key="4">
    <source>
        <dbReference type="ARBA" id="ARBA00022691"/>
    </source>
</evidence>
<name>A0ABM1M5U4_NICVS</name>
<comment type="similarity">
    <text evidence="1 6">Belongs to the methyltransferase superfamily.</text>
</comment>
<dbReference type="PANTHER" id="PTHR12315">
    <property type="entry name" value="BICOID-INTERACTING PROTEIN RELATED"/>
    <property type="match status" value="1"/>
</dbReference>
<evidence type="ECO:0000256" key="5">
    <source>
        <dbReference type="PROSITE-ProRule" id="PRU00848"/>
    </source>
</evidence>
<dbReference type="Pfam" id="PF13649">
    <property type="entry name" value="Methyltransf_25"/>
    <property type="match status" value="1"/>
</dbReference>
<dbReference type="InterPro" id="IPR039772">
    <property type="entry name" value="Bin3-like"/>
</dbReference>
<dbReference type="Pfam" id="PF06859">
    <property type="entry name" value="Bin3"/>
    <property type="match status" value="1"/>
</dbReference>
<protein>
    <recommendedName>
        <fullName evidence="6">RNA methyltransferase</fullName>
        <ecNumber evidence="6">2.1.1.-</ecNumber>
    </recommendedName>
</protein>
<dbReference type="RefSeq" id="XP_017769944.1">
    <property type="nucleotide sequence ID" value="XM_017914455.1"/>
</dbReference>
<proteinExistence type="inferred from homology"/>
<dbReference type="PANTHER" id="PTHR12315:SF1">
    <property type="entry name" value="RNA 5'-MONOPHOSPHATE METHYLTRANSFERASE"/>
    <property type="match status" value="1"/>
</dbReference>
<evidence type="ECO:0000256" key="3">
    <source>
        <dbReference type="ARBA" id="ARBA00022679"/>
    </source>
</evidence>
<dbReference type="InterPro" id="IPR010675">
    <property type="entry name" value="Bin3_C"/>
</dbReference>
<dbReference type="GO" id="GO:0032259">
    <property type="term" value="P:methylation"/>
    <property type="evidence" value="ECO:0007669"/>
    <property type="project" value="UniProtKB-KW"/>
</dbReference>
<evidence type="ECO:0000259" key="7">
    <source>
        <dbReference type="PROSITE" id="PS51515"/>
    </source>
</evidence>
<dbReference type="GO" id="GO:0008168">
    <property type="term" value="F:methyltransferase activity"/>
    <property type="evidence" value="ECO:0007669"/>
    <property type="project" value="UniProtKB-KW"/>
</dbReference>
<evidence type="ECO:0000313" key="9">
    <source>
        <dbReference type="RefSeq" id="XP_017769944.1"/>
    </source>
</evidence>
<keyword evidence="8" id="KW-1185">Reference proteome</keyword>
<evidence type="ECO:0000313" key="8">
    <source>
        <dbReference type="Proteomes" id="UP000695000"/>
    </source>
</evidence>